<evidence type="ECO:0000256" key="2">
    <source>
        <dbReference type="ARBA" id="ARBA00049661"/>
    </source>
</evidence>
<accession>A0A323UKZ4</accession>
<evidence type="ECO:0000313" key="5">
    <source>
        <dbReference type="EMBL" id="PZA12877.1"/>
    </source>
</evidence>
<protein>
    <submittedName>
        <fullName evidence="5">Acyl-CoA dehydrogenase</fullName>
    </submittedName>
</protein>
<dbReference type="InterPro" id="IPR046373">
    <property type="entry name" value="Acyl-CoA_Oxase/DH_mid-dom_sf"/>
</dbReference>
<dbReference type="Gene3D" id="2.40.110.10">
    <property type="entry name" value="Butyryl-CoA Dehydrogenase, subunit A, domain 2"/>
    <property type="match status" value="1"/>
</dbReference>
<keyword evidence="1" id="KW-0560">Oxidoreductase</keyword>
<evidence type="ECO:0000259" key="3">
    <source>
        <dbReference type="Pfam" id="PF02771"/>
    </source>
</evidence>
<evidence type="ECO:0000259" key="4">
    <source>
        <dbReference type="Pfam" id="PF08028"/>
    </source>
</evidence>
<feature type="domain" description="Acyl-CoA dehydrogenase C-terminal" evidence="4">
    <location>
        <begin position="246"/>
        <end position="357"/>
    </location>
</feature>
<gene>
    <name evidence="5" type="ORF">DNX69_06155</name>
</gene>
<dbReference type="GO" id="GO:0003995">
    <property type="term" value="F:acyl-CoA dehydrogenase activity"/>
    <property type="evidence" value="ECO:0007669"/>
    <property type="project" value="TreeGrafter"/>
</dbReference>
<reference evidence="5 6" key="1">
    <citation type="submission" date="2018-06" db="EMBL/GenBank/DDBJ databases">
        <title>Draft Whole-Genome Sequence of the purple photosynthetic bacterium Rhodospeudomonas palustris XCP.</title>
        <authorList>
            <person name="Rayyan A."/>
            <person name="Meyer T.E."/>
            <person name="Kyndt J.A."/>
        </authorList>
    </citation>
    <scope>NUCLEOTIDE SEQUENCE [LARGE SCALE GENOMIC DNA]</scope>
    <source>
        <strain evidence="5 6">XCP</strain>
    </source>
</reference>
<dbReference type="Pfam" id="PF02771">
    <property type="entry name" value="Acyl-CoA_dh_N"/>
    <property type="match status" value="1"/>
</dbReference>
<comment type="similarity">
    <text evidence="2">Belongs to the HpaH/HsaA monooxygenase family.</text>
</comment>
<dbReference type="Gene3D" id="1.10.540.10">
    <property type="entry name" value="Acyl-CoA dehydrogenase/oxidase, N-terminal domain"/>
    <property type="match status" value="1"/>
</dbReference>
<dbReference type="GO" id="GO:0033539">
    <property type="term" value="P:fatty acid beta-oxidation using acyl-CoA dehydrogenase"/>
    <property type="evidence" value="ECO:0007669"/>
    <property type="project" value="TreeGrafter"/>
</dbReference>
<dbReference type="InterPro" id="IPR013786">
    <property type="entry name" value="AcylCoA_DH/ox_N"/>
</dbReference>
<dbReference type="InterPro" id="IPR009100">
    <property type="entry name" value="AcylCoA_DH/oxidase_NM_dom_sf"/>
</dbReference>
<dbReference type="InterPro" id="IPR036250">
    <property type="entry name" value="AcylCo_DH-like_C"/>
</dbReference>
<evidence type="ECO:0000313" key="6">
    <source>
        <dbReference type="Proteomes" id="UP000248134"/>
    </source>
</evidence>
<dbReference type="SUPFAM" id="SSF47203">
    <property type="entry name" value="Acyl-CoA dehydrogenase C-terminal domain-like"/>
    <property type="match status" value="1"/>
</dbReference>
<organism evidence="5 6">
    <name type="scientific">Rhodopseudomonas palustris</name>
    <dbReference type="NCBI Taxonomy" id="1076"/>
    <lineage>
        <taxon>Bacteria</taxon>
        <taxon>Pseudomonadati</taxon>
        <taxon>Pseudomonadota</taxon>
        <taxon>Alphaproteobacteria</taxon>
        <taxon>Hyphomicrobiales</taxon>
        <taxon>Nitrobacteraceae</taxon>
        <taxon>Rhodopseudomonas</taxon>
    </lineage>
</organism>
<dbReference type="EMBL" id="QKQS01000009">
    <property type="protein sequence ID" value="PZA12877.1"/>
    <property type="molecule type" value="Genomic_DNA"/>
</dbReference>
<dbReference type="PANTHER" id="PTHR48083">
    <property type="entry name" value="MEDIUM-CHAIN SPECIFIC ACYL-COA DEHYDROGENASE, MITOCHONDRIAL-RELATED"/>
    <property type="match status" value="1"/>
</dbReference>
<proteinExistence type="inferred from homology"/>
<dbReference type="Proteomes" id="UP000248134">
    <property type="component" value="Unassembled WGS sequence"/>
</dbReference>
<dbReference type="OrthoDB" id="2986495at2"/>
<sequence>MHSAVPFPFQARVRLILAPTNIQLLIERSRQFAAAAFERAAATDSAGVIDDGLWGEFRSCGLAMAAFPEPLGGVGLSAPDRQNELCTVLRLLGGADLSIARLFEGHVNAIALVCRYGTPSQAERLAEDVAGGALSAVWGADDASGLKVVGDGAHTRLEGRKILASGAGFVTRPLVAAKSGDRQFMFLLRLATDHPVDLGGWTAQGMRSSATGTVELTGTSVGEAEAIGGADDFTRQPFFSGGAWRFCAAHLGAMERLVELYRDHLNSRGRGDDPYQLQRVAGCVAAVRTARFWVEEAARRFGDDEAGGEAIVGFANMTRMVTERCALDVIEAVQRGVGLAAFIRPSPLERIGRDLSTYLRQPAPDRAMSEAARAWLQSRTAVGEF</sequence>
<dbReference type="PANTHER" id="PTHR48083:SF37">
    <property type="entry name" value="DEHYDROGENASE, PUTATIVE-RELATED"/>
    <property type="match status" value="1"/>
</dbReference>
<dbReference type="RefSeq" id="WP_110785140.1">
    <property type="nucleotide sequence ID" value="NZ_QKQS01000009.1"/>
</dbReference>
<dbReference type="InterPro" id="IPR050741">
    <property type="entry name" value="Acyl-CoA_dehydrogenase"/>
</dbReference>
<dbReference type="InterPro" id="IPR013107">
    <property type="entry name" value="Acyl-CoA_DH_C"/>
</dbReference>
<evidence type="ECO:0000256" key="1">
    <source>
        <dbReference type="ARBA" id="ARBA00023002"/>
    </source>
</evidence>
<name>A0A323UKZ4_RHOPL</name>
<dbReference type="GO" id="GO:0050660">
    <property type="term" value="F:flavin adenine dinucleotide binding"/>
    <property type="evidence" value="ECO:0007669"/>
    <property type="project" value="InterPro"/>
</dbReference>
<dbReference type="GO" id="GO:0005737">
    <property type="term" value="C:cytoplasm"/>
    <property type="evidence" value="ECO:0007669"/>
    <property type="project" value="TreeGrafter"/>
</dbReference>
<dbReference type="InterPro" id="IPR037069">
    <property type="entry name" value="AcylCoA_DH/ox_N_sf"/>
</dbReference>
<feature type="domain" description="Acyl-CoA dehydrogenase/oxidase N-terminal" evidence="3">
    <location>
        <begin position="23"/>
        <end position="132"/>
    </location>
</feature>
<dbReference type="Gene3D" id="1.20.140.10">
    <property type="entry name" value="Butyryl-CoA Dehydrogenase, subunit A, domain 3"/>
    <property type="match status" value="1"/>
</dbReference>
<dbReference type="SUPFAM" id="SSF56645">
    <property type="entry name" value="Acyl-CoA dehydrogenase NM domain-like"/>
    <property type="match status" value="1"/>
</dbReference>
<dbReference type="Pfam" id="PF08028">
    <property type="entry name" value="Acyl-CoA_dh_2"/>
    <property type="match status" value="1"/>
</dbReference>
<dbReference type="AlphaFoldDB" id="A0A323UKZ4"/>
<comment type="caution">
    <text evidence="5">The sequence shown here is derived from an EMBL/GenBank/DDBJ whole genome shotgun (WGS) entry which is preliminary data.</text>
</comment>
<dbReference type="PIRSF" id="PIRSF016578">
    <property type="entry name" value="HsaA"/>
    <property type="match status" value="1"/>
</dbReference>